<keyword evidence="1" id="KW-1185">Reference proteome</keyword>
<dbReference type="GO" id="GO:0005929">
    <property type="term" value="C:cilium"/>
    <property type="evidence" value="ECO:0007669"/>
    <property type="project" value="TreeGrafter"/>
</dbReference>
<dbReference type="RefSeq" id="XP_050555321.1">
    <property type="nucleotide sequence ID" value="XM_050699364.1"/>
</dbReference>
<dbReference type="InterPro" id="IPR013783">
    <property type="entry name" value="Ig-like_fold"/>
</dbReference>
<organism evidence="1 2">
    <name type="scientific">Spodoptera frugiperda</name>
    <name type="common">Fall armyworm</name>
    <dbReference type="NCBI Taxonomy" id="7108"/>
    <lineage>
        <taxon>Eukaryota</taxon>
        <taxon>Metazoa</taxon>
        <taxon>Ecdysozoa</taxon>
        <taxon>Arthropoda</taxon>
        <taxon>Hexapoda</taxon>
        <taxon>Insecta</taxon>
        <taxon>Pterygota</taxon>
        <taxon>Neoptera</taxon>
        <taxon>Endopterygota</taxon>
        <taxon>Lepidoptera</taxon>
        <taxon>Glossata</taxon>
        <taxon>Ditrysia</taxon>
        <taxon>Noctuoidea</taxon>
        <taxon>Noctuidae</taxon>
        <taxon>Amphipyrinae</taxon>
        <taxon>Spodoptera</taxon>
    </lineage>
</organism>
<dbReference type="GO" id="GO:0005737">
    <property type="term" value="C:cytoplasm"/>
    <property type="evidence" value="ECO:0007669"/>
    <property type="project" value="TreeGrafter"/>
</dbReference>
<protein>
    <submittedName>
        <fullName evidence="2">Uncharacterized protein LOC118269148</fullName>
    </submittedName>
</protein>
<dbReference type="Proteomes" id="UP000829999">
    <property type="component" value="Chromosome 2"/>
</dbReference>
<evidence type="ECO:0000313" key="1">
    <source>
        <dbReference type="Proteomes" id="UP000829999"/>
    </source>
</evidence>
<reference evidence="2" key="1">
    <citation type="submission" date="2025-08" db="UniProtKB">
        <authorList>
            <consortium name="RefSeq"/>
        </authorList>
    </citation>
    <scope>IDENTIFICATION</scope>
    <source>
        <tissue evidence="2">Whole larval tissue</tissue>
    </source>
</reference>
<dbReference type="PANTHER" id="PTHR46348:SF1">
    <property type="entry name" value="DELETED IN LUNG AND ESOPHAGEAL CANCER PROTEIN 1"/>
    <property type="match status" value="1"/>
</dbReference>
<proteinExistence type="predicted"/>
<dbReference type="PANTHER" id="PTHR46348">
    <property type="entry name" value="DELETED IN LUNG AND ESOPHAGEAL CANCER PROTEIN 1"/>
    <property type="match status" value="1"/>
</dbReference>
<accession>A0A9R0DYS7</accession>
<gene>
    <name evidence="2" type="primary">LOC118269148</name>
</gene>
<evidence type="ECO:0000313" key="2">
    <source>
        <dbReference type="RefSeq" id="XP_050555321.1"/>
    </source>
</evidence>
<dbReference type="Gene3D" id="2.60.40.10">
    <property type="entry name" value="Immunoglobulins"/>
    <property type="match status" value="2"/>
</dbReference>
<dbReference type="GO" id="GO:0008285">
    <property type="term" value="P:negative regulation of cell population proliferation"/>
    <property type="evidence" value="ECO:0007669"/>
    <property type="project" value="InterPro"/>
</dbReference>
<sequence>MGEKLPLIPEKGSLCADVGPIILTVYRELDYLPPLTTELPAPLACSYLEHTLGPQPDHWIKKYKAECEDMRRREGELKQEQGRRVARGPPRNVFRLRAPRPLSPPPQWRLAAALLCRRDLVPGLHQDAGRDNSLWIQNILNHSSCEVSSGGATSRSLPPPPRLPTWRDGDATLQTLSIGAVEPRAPPPLPSPPPAPPQQEYIVCVPPELNFINFSVGHLHTQRIRLVNVSKFEVRLSLRPPGRQELDVQISGPRGLTVTSGAAAELLVHFRPADVRAVHDILLIRVSLGRHFLVPIACYMQPPILDILVPSVTSSALWCSPAEAGECRARAGCDVLELGARLLGDVHGVRLLLHCLADHASFFLLTEDSWLSYSLDCVSARGVVVSGPFVVAPAWWRGGGGVRGGAWCRARVPGLHAAALRVLSSTATVRHLHVLADSLLFTPEHISIIAQEKDFDICSEGEPACQYYVQLGTAFPRRALAATVQLVNHSPVVYSYYWSVRPWSLCSCWEEERSASLGSGDYSERLCPGAKEARAIEHEEPEQYASRQDNARLVRVEPARGVLLPRSSCGVHVHVPDVGAHLGVQRAVLMLVLTDIPKEALPPNYDAMIVSVKEETTESIPGLEGEVREVCELVCGQMEVWWEVAPVRFVLDPPVLALQHSRRVTSVAVNFHATQLFGCDGTEVSWQVPQGVRPPSPLTLAPAHTCSTQLQYPLPSLPNEYPETNIITLVAAAQEWMSQCTITRHCATRHPALRPARAWLGVVAPGTPMQTNFYLCNDTHQHIYWWAEPFRWWGENEPSAACRGRRPCEHCRELACSCGLLRPARGALPHAARAAIRYSVNAPEVPSCRAHSFLGNNTNFIRLQLQQNIHSYRYEHLDLMKLFLPWGRGNTTIYNGVVSCPLLVSATSVVVWCAQCDGCVATLVRARRTEGDVCAVPGGAGSAARAVLVAYRVLAPRLVLRLIPCARSATYHDAGCGCRLDGGDVGGEEGGEGGGDAGGARGTATLRPQRALTLGRRTCYRLRLTNITPLPTAVHFDADSGDTDQLRAKFCPSECRVRPYGEVEIRVVLEARRVCGRRLFVYRGRVARAHKPLYLLIDAAIAGVKISCEVPLGGALKPDSFVVMPRMQKEEFSSVRAKPSTPEEIFAEEDRKRQALRGNRCKPYRHTSHWNCSPRHEAIETIVILCLYARRRAQQPGVTLLTPFSLEKHSLEYDHITQTSLFHEFGSVAESKCRCPFEMVYIPPARPLAPPRDGEEHSPVEIVWSPPPLTRVCPCERCARALVPDPPEPVCLQFPALPLRTVRTRTIHLRNESVVTARWSTALRRWPRQHCRSLAPDQWAGDVRAPGVALQVAPSAGVLAAHARAPLHVSVYADCWGLYHDQLLILIDNIEPIVLDVWVEAVGAPLQLAIAAPPAPSLDDIPTMWMSASDARRVLRARNTSRAPLLVHAYTAASYEYPQDELPFRLYIRYYDVPPRSCSCVTAFQAELAGESSDSCSFVEVETGFDIYLAPDCGPQTDGYYSVTPEVCTLPPGHCADWELALAAPQHDAERAPDVDLLLRLQPLQYAGPSWWRPEPPPQRVRLRQVERAGSLRVSCRELRVRLCALDLPYGDVLRVRKRFHVMNVGSGVLELGAETEAPWCVVREHTAAAPDELPRRALSRGPCGAGCGCQLRLSARHRADPLRLEPTSCVEMCVEVAVNTSQVWPAAAAASAGPCQAPVYPPRSVTATPLHIFDDDNVLKTVQLVLDLEFPILCVQPAVIDFGVVADGDTRKMYFSVSHTSTTMTLDIATQWVGGREFRIWPPFLRIAPGCSANVYLQYTAIWRAAPSEGCAHVFVCCGAGQALKARDSQPGQVGHAGQPGQVGWTGQPEQTAKAPEAACLALGQELARAAWCRAAVSVRAAPARDHKFHQTQHDHTDDACLLPPNAALYATHSL</sequence>
<dbReference type="GO" id="GO:0015631">
    <property type="term" value="F:tubulin binding"/>
    <property type="evidence" value="ECO:0007669"/>
    <property type="project" value="TreeGrafter"/>
</dbReference>
<dbReference type="InterPro" id="IPR033304">
    <property type="entry name" value="DLEC1"/>
</dbReference>
<dbReference type="GeneID" id="118269148"/>
<name>A0A9R0DYS7_SPOFR</name>
<dbReference type="OrthoDB" id="2115465at2759"/>